<name>A0A9Y2B4L6_9SPHN</name>
<feature type="transmembrane region" description="Helical" evidence="1">
    <location>
        <begin position="87"/>
        <end position="115"/>
    </location>
</feature>
<reference evidence="2 3" key="1">
    <citation type="submission" date="2023-06" db="EMBL/GenBank/DDBJ databases">
        <title>Altererythrobacter rubellus NBRC 112769 genome.</title>
        <authorList>
            <person name="Zhang K."/>
        </authorList>
    </citation>
    <scope>NUCLEOTIDE SEQUENCE [LARGE SCALE GENOMIC DNA]</scope>
    <source>
        <strain evidence="2 3">NBRC 112769</strain>
    </source>
</reference>
<dbReference type="AlphaFoldDB" id="A0A9Y2B4L6"/>
<evidence type="ECO:0000256" key="1">
    <source>
        <dbReference type="SAM" id="Phobius"/>
    </source>
</evidence>
<keyword evidence="1" id="KW-0812">Transmembrane</keyword>
<proteinExistence type="predicted"/>
<accession>A0A9Y2B4L6</accession>
<dbReference type="RefSeq" id="WP_285977025.1">
    <property type="nucleotide sequence ID" value="NZ_CP127221.1"/>
</dbReference>
<dbReference type="EMBL" id="CP127221">
    <property type="protein sequence ID" value="WIW96722.1"/>
    <property type="molecule type" value="Genomic_DNA"/>
</dbReference>
<gene>
    <name evidence="2" type="ORF">QQX03_06190</name>
</gene>
<feature type="transmembrane region" description="Helical" evidence="1">
    <location>
        <begin position="58"/>
        <end position="81"/>
    </location>
</feature>
<keyword evidence="3" id="KW-1185">Reference proteome</keyword>
<organism evidence="2 3">
    <name type="scientific">Altererythrobacter rubellus</name>
    <dbReference type="NCBI Taxonomy" id="2173831"/>
    <lineage>
        <taxon>Bacteria</taxon>
        <taxon>Pseudomonadati</taxon>
        <taxon>Pseudomonadota</taxon>
        <taxon>Alphaproteobacteria</taxon>
        <taxon>Sphingomonadales</taxon>
        <taxon>Erythrobacteraceae</taxon>
        <taxon>Altererythrobacter</taxon>
    </lineage>
</organism>
<dbReference type="Proteomes" id="UP001231445">
    <property type="component" value="Chromosome"/>
</dbReference>
<dbReference type="KEGG" id="arue:QQX03_06190"/>
<keyword evidence="1" id="KW-1133">Transmembrane helix</keyword>
<evidence type="ECO:0000313" key="2">
    <source>
        <dbReference type="EMBL" id="WIW96722.1"/>
    </source>
</evidence>
<protein>
    <submittedName>
        <fullName evidence="2">Uncharacterized protein</fullName>
    </submittedName>
</protein>
<keyword evidence="1" id="KW-0472">Membrane</keyword>
<evidence type="ECO:0000313" key="3">
    <source>
        <dbReference type="Proteomes" id="UP001231445"/>
    </source>
</evidence>
<sequence>MSEHESAFVDEPMRFSTAAVLGLNDPADEQWAHLRGMRFDNGLADTNKRRITKEEFRYQLVTPVASGLLWSVALLVFAPQAGGVESAVVWTIVAVLITASTLFYTAAPVGILVFAHKGWRSK</sequence>